<dbReference type="SUPFAM" id="SSF51735">
    <property type="entry name" value="NAD(P)-binding Rossmann-fold domains"/>
    <property type="match status" value="1"/>
</dbReference>
<evidence type="ECO:0000259" key="2">
    <source>
        <dbReference type="SMART" id="SM00822"/>
    </source>
</evidence>
<dbReference type="SMART" id="SM00822">
    <property type="entry name" value="PKS_KR"/>
    <property type="match status" value="1"/>
</dbReference>
<dbReference type="InterPro" id="IPR036291">
    <property type="entry name" value="NAD(P)-bd_dom_sf"/>
</dbReference>
<organism evidence="3 4">
    <name type="scientific">Amycolatopsis albidoflavus</name>
    <dbReference type="NCBI Taxonomy" id="102226"/>
    <lineage>
        <taxon>Bacteria</taxon>
        <taxon>Bacillati</taxon>
        <taxon>Actinomycetota</taxon>
        <taxon>Actinomycetes</taxon>
        <taxon>Pseudonocardiales</taxon>
        <taxon>Pseudonocardiaceae</taxon>
        <taxon>Amycolatopsis</taxon>
    </lineage>
</organism>
<name>A0ABW5I577_9PSEU</name>
<dbReference type="PROSITE" id="PS00061">
    <property type="entry name" value="ADH_SHORT"/>
    <property type="match status" value="1"/>
</dbReference>
<sequence>MGRMLVTGASRGIGRAIAVHLAGQGHDVAGCFRTGSEEAAAVEAEVTRCGRRAFFEPCDVADADAADAFFAAAEEKLGPIDALVTNAGITRDAMSPLMSPADFAEVVAVNLTGAWNFCRAMAFRIVKRRGGAIVAISSAAGVYGHAGQSNYAAAKAGIIGMTKSIAKEIAPYGGRANVVAPGFIETDMTAALGAKARERAKQAIPLRRFGSPGDVAPLVSFLLSEEAGYITGGVFPVDGGMVL</sequence>
<evidence type="ECO:0000256" key="1">
    <source>
        <dbReference type="ARBA" id="ARBA00006484"/>
    </source>
</evidence>
<dbReference type="Proteomes" id="UP001597542">
    <property type="component" value="Unassembled WGS sequence"/>
</dbReference>
<dbReference type="EMBL" id="JBHUKQ010000015">
    <property type="protein sequence ID" value="MFD2484368.1"/>
    <property type="molecule type" value="Genomic_DNA"/>
</dbReference>
<dbReference type="Pfam" id="PF13561">
    <property type="entry name" value="adh_short_C2"/>
    <property type="match status" value="1"/>
</dbReference>
<dbReference type="InterPro" id="IPR050259">
    <property type="entry name" value="SDR"/>
</dbReference>
<dbReference type="InterPro" id="IPR002347">
    <property type="entry name" value="SDR_fam"/>
</dbReference>
<feature type="domain" description="Ketoreductase" evidence="2">
    <location>
        <begin position="2"/>
        <end position="172"/>
    </location>
</feature>
<reference evidence="4" key="1">
    <citation type="journal article" date="2019" name="Int. J. Syst. Evol. Microbiol.">
        <title>The Global Catalogue of Microorganisms (GCM) 10K type strain sequencing project: providing services to taxonomists for standard genome sequencing and annotation.</title>
        <authorList>
            <consortium name="The Broad Institute Genomics Platform"/>
            <consortium name="The Broad Institute Genome Sequencing Center for Infectious Disease"/>
            <person name="Wu L."/>
            <person name="Ma J."/>
        </authorList>
    </citation>
    <scope>NUCLEOTIDE SEQUENCE [LARGE SCALE GENOMIC DNA]</scope>
    <source>
        <strain evidence="4">CGMCC 4.7638</strain>
    </source>
</reference>
<evidence type="ECO:0000313" key="3">
    <source>
        <dbReference type="EMBL" id="MFD2484368.1"/>
    </source>
</evidence>
<dbReference type="Gene3D" id="3.40.50.720">
    <property type="entry name" value="NAD(P)-binding Rossmann-like Domain"/>
    <property type="match status" value="1"/>
</dbReference>
<protein>
    <submittedName>
        <fullName evidence="3">3-oxoacyl-ACP reductase FabG</fullName>
        <ecNumber evidence="3">1.1.1.100</ecNumber>
    </submittedName>
</protein>
<dbReference type="PANTHER" id="PTHR42879:SF2">
    <property type="entry name" value="3-OXOACYL-[ACYL-CARRIER-PROTEIN] REDUCTASE FABG"/>
    <property type="match status" value="1"/>
</dbReference>
<dbReference type="NCBIfam" id="NF009466">
    <property type="entry name" value="PRK12826.1-2"/>
    <property type="match status" value="1"/>
</dbReference>
<keyword evidence="3" id="KW-0560">Oxidoreductase</keyword>
<dbReference type="InterPro" id="IPR020904">
    <property type="entry name" value="Sc_DH/Rdtase_CS"/>
</dbReference>
<comment type="caution">
    <text evidence="3">The sequence shown here is derived from an EMBL/GenBank/DDBJ whole genome shotgun (WGS) entry which is preliminary data.</text>
</comment>
<comment type="similarity">
    <text evidence="1">Belongs to the short-chain dehydrogenases/reductases (SDR) family.</text>
</comment>
<keyword evidence="4" id="KW-1185">Reference proteome</keyword>
<dbReference type="PRINTS" id="PR00080">
    <property type="entry name" value="SDRFAMILY"/>
</dbReference>
<gene>
    <name evidence="3" type="primary">fabG</name>
    <name evidence="3" type="ORF">ACFSUT_29110</name>
</gene>
<accession>A0ABW5I577</accession>
<dbReference type="PRINTS" id="PR00081">
    <property type="entry name" value="GDHRDH"/>
</dbReference>
<evidence type="ECO:0000313" key="4">
    <source>
        <dbReference type="Proteomes" id="UP001597542"/>
    </source>
</evidence>
<proteinExistence type="inferred from homology"/>
<dbReference type="PANTHER" id="PTHR42879">
    <property type="entry name" value="3-OXOACYL-(ACYL-CARRIER-PROTEIN) REDUCTASE"/>
    <property type="match status" value="1"/>
</dbReference>
<dbReference type="EC" id="1.1.1.100" evidence="3"/>
<dbReference type="RefSeq" id="WP_344274900.1">
    <property type="nucleotide sequence ID" value="NZ_BAAAHV010000012.1"/>
</dbReference>
<dbReference type="GO" id="GO:0004316">
    <property type="term" value="F:3-oxoacyl-[acyl-carrier-protein] reductase (NADPH) activity"/>
    <property type="evidence" value="ECO:0007669"/>
    <property type="project" value="UniProtKB-EC"/>
</dbReference>
<dbReference type="InterPro" id="IPR057326">
    <property type="entry name" value="KR_dom"/>
</dbReference>